<dbReference type="PANTHER" id="PTHR45786">
    <property type="entry name" value="DNA BINDING PROTEIN-LIKE"/>
    <property type="match status" value="1"/>
</dbReference>
<dbReference type="PANTHER" id="PTHR45786:SF74">
    <property type="entry name" value="ATP-DEPENDENT DNA HELICASE"/>
    <property type="match status" value="1"/>
</dbReference>
<evidence type="ECO:0000259" key="2">
    <source>
        <dbReference type="Pfam" id="PF14214"/>
    </source>
</evidence>
<reference evidence="3" key="2">
    <citation type="submission" date="2023-05" db="EMBL/GenBank/DDBJ databases">
        <authorList>
            <person name="Schelkunov M.I."/>
        </authorList>
    </citation>
    <scope>NUCLEOTIDE SEQUENCE</scope>
    <source>
        <strain evidence="3">Hsosn_3</strain>
        <tissue evidence="3">Leaf</tissue>
    </source>
</reference>
<comment type="caution">
    <text evidence="3">The sequence shown here is derived from an EMBL/GenBank/DDBJ whole genome shotgun (WGS) entry which is preliminary data.</text>
</comment>
<dbReference type="AlphaFoldDB" id="A0AAD8HG98"/>
<sequence length="302" mass="33545">MLLCLKLGEGPSRKRGRPRRVENSLELDNSSALPDNVCRPQRNGVITLLLETVQDATSVKENEPLSSAPACGSASSEGRHVGTEPKGYSIFCGKGKVQLPPLHEPPPELGELISSGDQRSRGYFNKSRVYNNIFAFCSFRGNVYHSINNGKGPFVFRVSGRTYHNIGSLVPPDGLSPKFAKLYMCPVGLRILERRTTDGHFENLTTANDYEFVGLVVDNDFANCRDVVAEHKKRGSQDASVWPDIVARVFKMKLATMMKDFTKKHVLGHVLTVVYTMEFQKCGLPHSHIVLWLAVAEKPPFT</sequence>
<evidence type="ECO:0000313" key="3">
    <source>
        <dbReference type="EMBL" id="KAK1365936.1"/>
    </source>
</evidence>
<feature type="domain" description="Helitron helicase-like" evidence="2">
    <location>
        <begin position="228"/>
        <end position="291"/>
    </location>
</feature>
<dbReference type="Proteomes" id="UP001237642">
    <property type="component" value="Unassembled WGS sequence"/>
</dbReference>
<feature type="region of interest" description="Disordered" evidence="1">
    <location>
        <begin position="61"/>
        <end position="80"/>
    </location>
</feature>
<evidence type="ECO:0000256" key="1">
    <source>
        <dbReference type="SAM" id="MobiDB-lite"/>
    </source>
</evidence>
<dbReference type="Pfam" id="PF14214">
    <property type="entry name" value="Helitron_like_N"/>
    <property type="match status" value="1"/>
</dbReference>
<name>A0AAD8HG98_9APIA</name>
<keyword evidence="4" id="KW-1185">Reference proteome</keyword>
<gene>
    <name evidence="3" type="ORF">POM88_041497</name>
</gene>
<evidence type="ECO:0000313" key="4">
    <source>
        <dbReference type="Proteomes" id="UP001237642"/>
    </source>
</evidence>
<dbReference type="InterPro" id="IPR025476">
    <property type="entry name" value="Helitron_helicase-like"/>
</dbReference>
<dbReference type="EMBL" id="JAUIZM010000009">
    <property type="protein sequence ID" value="KAK1365936.1"/>
    <property type="molecule type" value="Genomic_DNA"/>
</dbReference>
<protein>
    <recommendedName>
        <fullName evidence="2">Helitron helicase-like domain-containing protein</fullName>
    </recommendedName>
</protein>
<organism evidence="3 4">
    <name type="scientific">Heracleum sosnowskyi</name>
    <dbReference type="NCBI Taxonomy" id="360622"/>
    <lineage>
        <taxon>Eukaryota</taxon>
        <taxon>Viridiplantae</taxon>
        <taxon>Streptophyta</taxon>
        <taxon>Embryophyta</taxon>
        <taxon>Tracheophyta</taxon>
        <taxon>Spermatophyta</taxon>
        <taxon>Magnoliopsida</taxon>
        <taxon>eudicotyledons</taxon>
        <taxon>Gunneridae</taxon>
        <taxon>Pentapetalae</taxon>
        <taxon>asterids</taxon>
        <taxon>campanulids</taxon>
        <taxon>Apiales</taxon>
        <taxon>Apiaceae</taxon>
        <taxon>Apioideae</taxon>
        <taxon>apioid superclade</taxon>
        <taxon>Tordylieae</taxon>
        <taxon>Tordyliinae</taxon>
        <taxon>Heracleum</taxon>
    </lineage>
</organism>
<reference evidence="3" key="1">
    <citation type="submission" date="2023-02" db="EMBL/GenBank/DDBJ databases">
        <title>Genome of toxic invasive species Heracleum sosnowskyi carries increased number of genes despite the absence of recent whole-genome duplications.</title>
        <authorList>
            <person name="Schelkunov M."/>
            <person name="Shtratnikova V."/>
            <person name="Makarenko M."/>
            <person name="Klepikova A."/>
            <person name="Omelchenko D."/>
            <person name="Novikova G."/>
            <person name="Obukhova E."/>
            <person name="Bogdanov V."/>
            <person name="Penin A."/>
            <person name="Logacheva M."/>
        </authorList>
    </citation>
    <scope>NUCLEOTIDE SEQUENCE</scope>
    <source>
        <strain evidence="3">Hsosn_3</strain>
        <tissue evidence="3">Leaf</tissue>
    </source>
</reference>
<proteinExistence type="predicted"/>
<accession>A0AAD8HG98</accession>
<feature type="region of interest" description="Disordered" evidence="1">
    <location>
        <begin position="7"/>
        <end position="33"/>
    </location>
</feature>